<evidence type="ECO:0000256" key="1">
    <source>
        <dbReference type="SAM" id="MobiDB-lite"/>
    </source>
</evidence>
<accession>A0A059J4R0</accession>
<dbReference type="HOGENOM" id="CLU_040456_0_0_1"/>
<evidence type="ECO:0000313" key="2">
    <source>
        <dbReference type="EMBL" id="KDB22477.1"/>
    </source>
</evidence>
<gene>
    <name evidence="2" type="ORF">H109_05606</name>
</gene>
<sequence>MNWTGGRLHRSSHKTKSSSKHVGGKRVVRAEIRMVDRPRDTRSLKIATGATDKAGCDDGHAGTIRAVDDLGASFQKVKQPAYSNAEDLQSKTHCHSQITKSNLIDSPAVRAEQMKKKLLDKKDWAGLSLSRPPRLHTPCGQDKGRLGRRQSLSYERSLSRYSPQRGPLSLPIKRRKIAQPHLYPTNQLSSDDISVWIEQQQEEPQYEALDNETYMEPQELVEPILSNNSTSRDRPTRSTERNARSICQSGMKTLQYAACGNRVNDEGYQLQLCKRLDTSPSPDLSNIPVLDRRGSFATIDGQTRYVPPPSYKPSSSSSPEEDSRMKSPRNADEYWSRRRAMLYHSQRHQAQDISPRNSKRREVAGNLTGCSSEYSWGDNSGMIRQREATGSVEQSKIGHFSTSSSGQANFWPNTIPSPFRSEPSYRSCRLISSPQSNREPHSVNQSDYQRYRHLGRPAYNSILYGSPQPRTHLARSSSKPMSYQGTSSSLPTSAVQNHRVLIYGQEFDISKECSL</sequence>
<feature type="region of interest" description="Disordered" evidence="1">
    <location>
        <begin position="1"/>
        <end position="25"/>
    </location>
</feature>
<keyword evidence="3" id="KW-1185">Reference proteome</keyword>
<feature type="region of interest" description="Disordered" evidence="1">
    <location>
        <begin position="129"/>
        <end position="149"/>
    </location>
</feature>
<organism evidence="2 3">
    <name type="scientific">Trichophyton interdigitale (strain MR816)</name>
    <dbReference type="NCBI Taxonomy" id="1215338"/>
    <lineage>
        <taxon>Eukaryota</taxon>
        <taxon>Fungi</taxon>
        <taxon>Dikarya</taxon>
        <taxon>Ascomycota</taxon>
        <taxon>Pezizomycotina</taxon>
        <taxon>Eurotiomycetes</taxon>
        <taxon>Eurotiomycetidae</taxon>
        <taxon>Onygenales</taxon>
        <taxon>Arthrodermataceae</taxon>
        <taxon>Trichophyton</taxon>
    </lineage>
</organism>
<protein>
    <submittedName>
        <fullName evidence="2">Uncharacterized protein</fullName>
    </submittedName>
</protein>
<proteinExistence type="predicted"/>
<reference evidence="2 3" key="1">
    <citation type="submission" date="2014-02" db="EMBL/GenBank/DDBJ databases">
        <title>The Genome Sequence of Trichophyton interdigitale MR816.</title>
        <authorList>
            <consortium name="The Broad Institute Genomics Platform"/>
            <person name="Cuomo C.A."/>
            <person name="White T.C."/>
            <person name="Graser Y."/>
            <person name="Martinez-Rossi N."/>
            <person name="Heitman J."/>
            <person name="Young S.K."/>
            <person name="Zeng Q."/>
            <person name="Gargeya S."/>
            <person name="Abouelleil A."/>
            <person name="Alvarado L."/>
            <person name="Chapman S.B."/>
            <person name="Gainer-Dewar J."/>
            <person name="Goldberg J."/>
            <person name="Griggs A."/>
            <person name="Gujja S."/>
            <person name="Hansen M."/>
            <person name="Howarth C."/>
            <person name="Imamovic A."/>
            <person name="Larimer J."/>
            <person name="Martinez D."/>
            <person name="Murphy C."/>
            <person name="Pearson M.D."/>
            <person name="Persinoti G."/>
            <person name="Poon T."/>
            <person name="Priest M."/>
            <person name="Roberts A.D."/>
            <person name="Saif S."/>
            <person name="Shea T.D."/>
            <person name="Sykes S.N."/>
            <person name="Wortman J."/>
            <person name="Nusbaum C."/>
            <person name="Birren B."/>
        </authorList>
    </citation>
    <scope>NUCLEOTIDE SEQUENCE [LARGE SCALE GENOMIC DNA]</scope>
    <source>
        <strain evidence="2 3">MR816</strain>
    </source>
</reference>
<evidence type="ECO:0000313" key="3">
    <source>
        <dbReference type="Proteomes" id="UP000024533"/>
    </source>
</evidence>
<dbReference type="Proteomes" id="UP000024533">
    <property type="component" value="Unassembled WGS sequence"/>
</dbReference>
<feature type="compositionally biased region" description="Polar residues" evidence="1">
    <location>
        <begin position="474"/>
        <end position="490"/>
    </location>
</feature>
<feature type="compositionally biased region" description="Basic residues" evidence="1">
    <location>
        <begin position="7"/>
        <end position="25"/>
    </location>
</feature>
<dbReference type="EMBL" id="AOKY01000352">
    <property type="protein sequence ID" value="KDB22477.1"/>
    <property type="molecule type" value="Genomic_DNA"/>
</dbReference>
<dbReference type="AlphaFoldDB" id="A0A059J4R0"/>
<comment type="caution">
    <text evidence="2">The sequence shown here is derived from an EMBL/GenBank/DDBJ whole genome shotgun (WGS) entry which is preliminary data.</text>
</comment>
<name>A0A059J4R0_TRIIM</name>
<feature type="region of interest" description="Disordered" evidence="1">
    <location>
        <begin position="277"/>
        <end position="330"/>
    </location>
</feature>
<feature type="compositionally biased region" description="Basic and acidic residues" evidence="1">
    <location>
        <begin position="321"/>
        <end position="330"/>
    </location>
</feature>
<dbReference type="OMA" id="HRSSYKM"/>
<dbReference type="OrthoDB" id="5426563at2759"/>
<feature type="region of interest" description="Disordered" evidence="1">
    <location>
        <begin position="465"/>
        <end position="490"/>
    </location>
</feature>
<dbReference type="STRING" id="1215338.A0A059J4R0"/>